<dbReference type="AlphaFoldDB" id="A0A2T4U0U0"/>
<proteinExistence type="predicted"/>
<dbReference type="PROSITE" id="PS50887">
    <property type="entry name" value="GGDEF"/>
    <property type="match status" value="1"/>
</dbReference>
<dbReference type="PROSITE" id="PS50885">
    <property type="entry name" value="HAMP"/>
    <property type="match status" value="1"/>
</dbReference>
<dbReference type="InterPro" id="IPR013587">
    <property type="entry name" value="Nitrate/nitrite_sensing"/>
</dbReference>
<dbReference type="OrthoDB" id="9783076at2"/>
<dbReference type="SMART" id="SM00304">
    <property type="entry name" value="HAMP"/>
    <property type="match status" value="1"/>
</dbReference>
<reference evidence="4 5" key="1">
    <citation type="submission" date="2017-09" db="EMBL/GenBank/DDBJ databases">
        <title>Bloom of a denitrifying methanotroph, Candidatus Methylomirabilis limnetica, in a deep stratified lake.</title>
        <authorList>
            <person name="Graf J.S."/>
            <person name="Marchant H.K."/>
            <person name="Tienken D."/>
            <person name="Hach P.F."/>
            <person name="Brand A."/>
            <person name="Schubert C.J."/>
            <person name="Kuypers M.M."/>
            <person name="Milucka J."/>
        </authorList>
    </citation>
    <scope>NUCLEOTIDE SEQUENCE [LARGE SCALE GENOMIC DNA]</scope>
    <source>
        <strain evidence="4 5">Zug</strain>
    </source>
</reference>
<dbReference type="InterPro" id="IPR043128">
    <property type="entry name" value="Rev_trsase/Diguanyl_cyclase"/>
</dbReference>
<dbReference type="Pfam" id="PF08376">
    <property type="entry name" value="NIT"/>
    <property type="match status" value="1"/>
</dbReference>
<keyword evidence="1" id="KW-1133">Transmembrane helix</keyword>
<dbReference type="InterPro" id="IPR000160">
    <property type="entry name" value="GGDEF_dom"/>
</dbReference>
<reference evidence="5" key="2">
    <citation type="journal article" date="2018" name="Environ. Microbiol.">
        <title>Bloom of a denitrifying methanotroph, 'Candidatus Methylomirabilis limnetica', in a deep stratified lake.</title>
        <authorList>
            <person name="Graf J.S."/>
            <person name="Mayr M.J."/>
            <person name="Marchant H.K."/>
            <person name="Tienken D."/>
            <person name="Hach P.F."/>
            <person name="Brand A."/>
            <person name="Schubert C.J."/>
            <person name="Kuypers M.M."/>
            <person name="Milucka J."/>
        </authorList>
    </citation>
    <scope>NUCLEOTIDE SEQUENCE [LARGE SCALE GENOMIC DNA]</scope>
    <source>
        <strain evidence="5">Zug</strain>
    </source>
</reference>
<dbReference type="PANTHER" id="PTHR45138:SF9">
    <property type="entry name" value="DIGUANYLATE CYCLASE DGCM-RELATED"/>
    <property type="match status" value="1"/>
</dbReference>
<evidence type="ECO:0008006" key="6">
    <source>
        <dbReference type="Google" id="ProtNLM"/>
    </source>
</evidence>
<dbReference type="CDD" id="cd01949">
    <property type="entry name" value="GGDEF"/>
    <property type="match status" value="1"/>
</dbReference>
<dbReference type="SMART" id="SM00267">
    <property type="entry name" value="GGDEF"/>
    <property type="match status" value="1"/>
</dbReference>
<keyword evidence="1" id="KW-0812">Transmembrane</keyword>
<dbReference type="InterPro" id="IPR003660">
    <property type="entry name" value="HAMP_dom"/>
</dbReference>
<dbReference type="RefSeq" id="WP_107561140.1">
    <property type="nucleotide sequence ID" value="NZ_NVQC01000009.1"/>
</dbReference>
<feature type="domain" description="GGDEF" evidence="3">
    <location>
        <begin position="397"/>
        <end position="526"/>
    </location>
</feature>
<dbReference type="FunFam" id="3.30.70.270:FF:000001">
    <property type="entry name" value="Diguanylate cyclase domain protein"/>
    <property type="match status" value="1"/>
</dbReference>
<dbReference type="SUPFAM" id="SSF55073">
    <property type="entry name" value="Nucleotide cyclase"/>
    <property type="match status" value="1"/>
</dbReference>
<protein>
    <recommendedName>
        <fullName evidence="6">GGDEF domain-containing protein</fullName>
    </recommendedName>
</protein>
<dbReference type="NCBIfam" id="TIGR00254">
    <property type="entry name" value="GGDEF"/>
    <property type="match status" value="1"/>
</dbReference>
<name>A0A2T4U0U0_9BACT</name>
<dbReference type="Gene3D" id="6.10.340.10">
    <property type="match status" value="1"/>
</dbReference>
<feature type="transmembrane region" description="Helical" evidence="1">
    <location>
        <begin position="7"/>
        <end position="26"/>
    </location>
</feature>
<comment type="caution">
    <text evidence="4">The sequence shown here is derived from an EMBL/GenBank/DDBJ whole genome shotgun (WGS) entry which is preliminary data.</text>
</comment>
<evidence type="ECO:0000313" key="4">
    <source>
        <dbReference type="EMBL" id="PTL36977.1"/>
    </source>
</evidence>
<dbReference type="Gene3D" id="3.30.70.270">
    <property type="match status" value="1"/>
</dbReference>
<dbReference type="Proteomes" id="UP000241436">
    <property type="component" value="Unassembled WGS sequence"/>
</dbReference>
<evidence type="ECO:0000313" key="5">
    <source>
        <dbReference type="Proteomes" id="UP000241436"/>
    </source>
</evidence>
<keyword evidence="5" id="KW-1185">Reference proteome</keyword>
<dbReference type="GO" id="GO:0007165">
    <property type="term" value="P:signal transduction"/>
    <property type="evidence" value="ECO:0007669"/>
    <property type="project" value="InterPro"/>
</dbReference>
<feature type="domain" description="HAMP" evidence="2">
    <location>
        <begin position="308"/>
        <end position="361"/>
    </location>
</feature>
<evidence type="ECO:0000256" key="1">
    <source>
        <dbReference type="SAM" id="Phobius"/>
    </source>
</evidence>
<evidence type="ECO:0000259" key="2">
    <source>
        <dbReference type="PROSITE" id="PS50885"/>
    </source>
</evidence>
<dbReference type="GO" id="GO:0016020">
    <property type="term" value="C:membrane"/>
    <property type="evidence" value="ECO:0007669"/>
    <property type="project" value="InterPro"/>
</dbReference>
<gene>
    <name evidence="4" type="ORF">CLG94_01540</name>
</gene>
<dbReference type="InterPro" id="IPR050469">
    <property type="entry name" value="Diguanylate_Cyclase"/>
</dbReference>
<accession>A0A2T4U0U0</accession>
<dbReference type="CDD" id="cd06225">
    <property type="entry name" value="HAMP"/>
    <property type="match status" value="1"/>
</dbReference>
<keyword evidence="1" id="KW-0472">Membrane</keyword>
<feature type="transmembrane region" description="Helical" evidence="1">
    <location>
        <begin position="287"/>
        <end position="311"/>
    </location>
</feature>
<dbReference type="InterPro" id="IPR029787">
    <property type="entry name" value="Nucleotide_cyclase"/>
</dbReference>
<dbReference type="PANTHER" id="PTHR45138">
    <property type="entry name" value="REGULATORY COMPONENTS OF SENSORY TRANSDUCTION SYSTEM"/>
    <property type="match status" value="1"/>
</dbReference>
<evidence type="ECO:0000259" key="3">
    <source>
        <dbReference type="PROSITE" id="PS50887"/>
    </source>
</evidence>
<sequence length="544" mass="61094">MTLRQKIILLGLLSIFGISLTLWGQYAEYTLQLRKVEAISHDVRVIKAYSIVIHELQKERGKSKISASDASKGAVITQRAATDKVLSMQSQFIRGTFFAWHKLERARRAFDSGTHKPSDLMDTYSLLIGDILDEMKRITRQHDSASAKNEILAHHYLVGTKEYMGLMRATTGRWLEIVGEDDNLHHNLVQINALYGEELRKFQIEASPDLRKAYGEMISAPEIQSTLKEISQAVQTGKKPSRITTQMWWSMATSVMDGLKNVEERSLEDIVSKATARIEELRGSIRLGILVALAIGAVIIIITISIIVGLLRALGNILRSIDLISTTMDFSERIPANSDDEIGRISTGFNHLLEVAQRLLAEKDYLASTDTLTGAYNRLQFNRVLLEEIDRKRRNLTEMSLILFDIDHFKLINDSFGHDVGDEVLKTLSRLVSGSIRVIDIFVRFGGEEFIVLLRDDGLERAEAVAEKLRTVIEANEFPSAGKVTCSFGVTSWADNDTNTSFLKRADEALYSAKEEGRNRICSREAKEKKKVLAPPGKNRAVDK</sequence>
<dbReference type="GO" id="GO:0052621">
    <property type="term" value="F:diguanylate cyclase activity"/>
    <property type="evidence" value="ECO:0007669"/>
    <property type="project" value="TreeGrafter"/>
</dbReference>
<organism evidence="4 5">
    <name type="scientific">Candidatus Methylomirabilis limnetica</name>
    <dbReference type="NCBI Taxonomy" id="2033718"/>
    <lineage>
        <taxon>Bacteria</taxon>
        <taxon>Candidatus Methylomirabilota</taxon>
        <taxon>Candidatus Methylomirabilia</taxon>
        <taxon>Candidatus Methylomirabilales</taxon>
        <taxon>Candidatus Methylomirabilaceae</taxon>
        <taxon>Candidatus Methylomirabilis</taxon>
    </lineage>
</organism>
<dbReference type="Pfam" id="PF00990">
    <property type="entry name" value="GGDEF"/>
    <property type="match status" value="1"/>
</dbReference>
<dbReference type="EMBL" id="NVQC01000009">
    <property type="protein sequence ID" value="PTL36977.1"/>
    <property type="molecule type" value="Genomic_DNA"/>
</dbReference>